<gene>
    <name evidence="1" type="ORF">DCS45_09195</name>
</gene>
<protein>
    <submittedName>
        <fullName evidence="1">Osmotically inducible protein C</fullName>
    </submittedName>
</protein>
<dbReference type="EMBL" id="DMVW01000092">
    <property type="protein sequence ID" value="HAR52035.1"/>
    <property type="molecule type" value="Genomic_DNA"/>
</dbReference>
<dbReference type="Proteomes" id="UP000264719">
    <property type="component" value="Unassembled WGS sequence"/>
</dbReference>
<dbReference type="AlphaFoldDB" id="A0A348WBX3"/>
<sequence length="77" mass="7800">AELDRRGMAPSLLVGHSLGGAAVLAAARRIDSTRAVATIGAPYDPGHVTHNFGDALDKIAADGSAEVPLGGRKIRIG</sequence>
<dbReference type="InterPro" id="IPR029058">
    <property type="entry name" value="AB_hydrolase_fold"/>
</dbReference>
<dbReference type="SUPFAM" id="SSF53474">
    <property type="entry name" value="alpha/beta-Hydrolases"/>
    <property type="match status" value="1"/>
</dbReference>
<feature type="non-terminal residue" evidence="1">
    <location>
        <position position="77"/>
    </location>
</feature>
<dbReference type="Gene3D" id="3.40.50.1820">
    <property type="entry name" value="alpha/beta hydrolase"/>
    <property type="match status" value="1"/>
</dbReference>
<proteinExistence type="predicted"/>
<feature type="non-terminal residue" evidence="1">
    <location>
        <position position="1"/>
    </location>
</feature>
<organism evidence="1 2">
    <name type="scientific">Roseovarius nubinhibens</name>
    <dbReference type="NCBI Taxonomy" id="314263"/>
    <lineage>
        <taxon>Bacteria</taxon>
        <taxon>Pseudomonadati</taxon>
        <taxon>Pseudomonadota</taxon>
        <taxon>Alphaproteobacteria</taxon>
        <taxon>Rhodobacterales</taxon>
        <taxon>Roseobacteraceae</taxon>
        <taxon>Roseovarius</taxon>
    </lineage>
</organism>
<evidence type="ECO:0000313" key="2">
    <source>
        <dbReference type="Proteomes" id="UP000264719"/>
    </source>
</evidence>
<reference evidence="1 2" key="1">
    <citation type="journal article" date="2018" name="Nat. Biotechnol.">
        <title>A standardized bacterial taxonomy based on genome phylogeny substantially revises the tree of life.</title>
        <authorList>
            <person name="Parks D.H."/>
            <person name="Chuvochina M."/>
            <person name="Waite D.W."/>
            <person name="Rinke C."/>
            <person name="Skarshewski A."/>
            <person name="Chaumeil P.A."/>
            <person name="Hugenholtz P."/>
        </authorList>
    </citation>
    <scope>NUCLEOTIDE SEQUENCE [LARGE SCALE GENOMIC DNA]</scope>
    <source>
        <strain evidence="1">UBA9169</strain>
    </source>
</reference>
<name>A0A348WBX3_9RHOB</name>
<evidence type="ECO:0000313" key="1">
    <source>
        <dbReference type="EMBL" id="HAR52035.1"/>
    </source>
</evidence>
<comment type="caution">
    <text evidence="1">The sequence shown here is derived from an EMBL/GenBank/DDBJ whole genome shotgun (WGS) entry which is preliminary data.</text>
</comment>
<accession>A0A348WBX3</accession>